<evidence type="ECO:0000256" key="1">
    <source>
        <dbReference type="ARBA" id="ARBA00022723"/>
    </source>
</evidence>
<protein>
    <recommendedName>
        <fullName evidence="2">Cupin type-2 domain-containing protein</fullName>
    </recommendedName>
</protein>
<evidence type="ECO:0000313" key="3">
    <source>
        <dbReference type="EMBL" id="GFZ31497.1"/>
    </source>
</evidence>
<reference evidence="3 4" key="1">
    <citation type="journal article" date="2021" name="Int. J. Syst. Evol. Microbiol.">
        <title>Clostridium zeae sp. nov., isolated from corn silage.</title>
        <authorList>
            <person name="Kobayashi H."/>
            <person name="Tanizawa Y."/>
            <person name="Yagura M."/>
            <person name="Sakamoto M."/>
            <person name="Ohkuma M."/>
            <person name="Tohno M."/>
        </authorList>
    </citation>
    <scope>NUCLEOTIDE SEQUENCE [LARGE SCALE GENOMIC DNA]</scope>
    <source>
        <strain evidence="3 4">CSC2</strain>
    </source>
</reference>
<feature type="domain" description="Cupin type-2" evidence="2">
    <location>
        <begin position="45"/>
        <end position="109"/>
    </location>
</feature>
<dbReference type="InterPro" id="IPR051610">
    <property type="entry name" value="GPI/OXD"/>
</dbReference>
<dbReference type="InterPro" id="IPR013096">
    <property type="entry name" value="Cupin_2"/>
</dbReference>
<keyword evidence="4" id="KW-1185">Reference proteome</keyword>
<dbReference type="Gene3D" id="2.60.120.10">
    <property type="entry name" value="Jelly Rolls"/>
    <property type="match status" value="1"/>
</dbReference>
<gene>
    <name evidence="3" type="ORF">CSC2_20230</name>
</gene>
<organism evidence="3 4">
    <name type="scientific">Clostridium zeae</name>
    <dbReference type="NCBI Taxonomy" id="2759022"/>
    <lineage>
        <taxon>Bacteria</taxon>
        <taxon>Bacillati</taxon>
        <taxon>Bacillota</taxon>
        <taxon>Clostridia</taxon>
        <taxon>Eubacteriales</taxon>
        <taxon>Clostridiaceae</taxon>
        <taxon>Clostridium</taxon>
    </lineage>
</organism>
<dbReference type="Proteomes" id="UP000663802">
    <property type="component" value="Unassembled WGS sequence"/>
</dbReference>
<dbReference type="RefSeq" id="WP_206869817.1">
    <property type="nucleotide sequence ID" value="NZ_BMBA01000002.1"/>
</dbReference>
<proteinExistence type="predicted"/>
<dbReference type="InterPro" id="IPR014710">
    <property type="entry name" value="RmlC-like_jellyroll"/>
</dbReference>
<dbReference type="SUPFAM" id="SSF51182">
    <property type="entry name" value="RmlC-like cupins"/>
    <property type="match status" value="1"/>
</dbReference>
<accession>A0ABQ1E9N5</accession>
<sequence>MTNREILITNKKQVEPRHKSNHKSYEYYKYEIVKPTKHSQCSVSIYEIPPQKAGYPYHYHLKNEEIFYIISGSGILETPDGNKTVSAGDVIVCPPSEKGAHKIINSSEIEKLVYLDCDTVNYPDIAYYPHSNKVGIVLAGETNSFFNKIDEVDYYQGE</sequence>
<dbReference type="EMBL" id="BMBA01000002">
    <property type="protein sequence ID" value="GFZ31497.1"/>
    <property type="molecule type" value="Genomic_DNA"/>
</dbReference>
<comment type="caution">
    <text evidence="3">The sequence shown here is derived from an EMBL/GenBank/DDBJ whole genome shotgun (WGS) entry which is preliminary data.</text>
</comment>
<dbReference type="PANTHER" id="PTHR35848:SF6">
    <property type="entry name" value="CUPIN TYPE-2 DOMAIN-CONTAINING PROTEIN"/>
    <property type="match status" value="1"/>
</dbReference>
<evidence type="ECO:0000259" key="2">
    <source>
        <dbReference type="Pfam" id="PF07883"/>
    </source>
</evidence>
<dbReference type="PANTHER" id="PTHR35848">
    <property type="entry name" value="OXALATE-BINDING PROTEIN"/>
    <property type="match status" value="1"/>
</dbReference>
<dbReference type="Pfam" id="PF07883">
    <property type="entry name" value="Cupin_2"/>
    <property type="match status" value="1"/>
</dbReference>
<dbReference type="InterPro" id="IPR011051">
    <property type="entry name" value="RmlC_Cupin_sf"/>
</dbReference>
<evidence type="ECO:0000313" key="4">
    <source>
        <dbReference type="Proteomes" id="UP000663802"/>
    </source>
</evidence>
<name>A0ABQ1E9N5_9CLOT</name>
<keyword evidence="1" id="KW-0479">Metal-binding</keyword>